<dbReference type="SUPFAM" id="SSF50630">
    <property type="entry name" value="Acid proteases"/>
    <property type="match status" value="1"/>
</dbReference>
<keyword evidence="2" id="KW-0645">Protease</keyword>
<dbReference type="AlphaFoldDB" id="A0A0D9X2F7"/>
<comment type="similarity">
    <text evidence="1">Belongs to the peptidase A1 family.</text>
</comment>
<feature type="domain" description="Peptidase A1" evidence="10">
    <location>
        <begin position="108"/>
        <end position="443"/>
    </location>
</feature>
<dbReference type="Gramene" id="LPERR07G21820.1">
    <property type="protein sequence ID" value="LPERR07G21820.1"/>
    <property type="gene ID" value="LPERR07G21820"/>
</dbReference>
<dbReference type="GO" id="GO:0006508">
    <property type="term" value="P:proteolysis"/>
    <property type="evidence" value="ECO:0007669"/>
    <property type="project" value="UniProtKB-KW"/>
</dbReference>
<dbReference type="Pfam" id="PF14541">
    <property type="entry name" value="TAXi_C"/>
    <property type="match status" value="1"/>
</dbReference>
<dbReference type="HOGENOM" id="CLU_005738_5_1_1"/>
<reference evidence="11" key="3">
    <citation type="submission" date="2015-04" db="UniProtKB">
        <authorList>
            <consortium name="EnsemblPlants"/>
        </authorList>
    </citation>
    <scope>IDENTIFICATION</scope>
</reference>
<keyword evidence="3 9" id="KW-0732">Signal</keyword>
<dbReference type="Gene3D" id="2.40.70.10">
    <property type="entry name" value="Acid Proteases"/>
    <property type="match status" value="2"/>
</dbReference>
<dbReference type="Proteomes" id="UP000032180">
    <property type="component" value="Chromosome 7"/>
</dbReference>
<dbReference type="Pfam" id="PF14543">
    <property type="entry name" value="TAXi_N"/>
    <property type="match status" value="1"/>
</dbReference>
<evidence type="ECO:0000256" key="3">
    <source>
        <dbReference type="ARBA" id="ARBA00022729"/>
    </source>
</evidence>
<accession>A0A0D9X2F7</accession>
<evidence type="ECO:0000256" key="9">
    <source>
        <dbReference type="SAM" id="SignalP"/>
    </source>
</evidence>
<evidence type="ECO:0000256" key="1">
    <source>
        <dbReference type="ARBA" id="ARBA00007447"/>
    </source>
</evidence>
<reference evidence="12" key="2">
    <citation type="submission" date="2013-12" db="EMBL/GenBank/DDBJ databases">
        <authorList>
            <person name="Yu Y."/>
            <person name="Lee S."/>
            <person name="de Baynast K."/>
            <person name="Wissotski M."/>
            <person name="Liu L."/>
            <person name="Talag J."/>
            <person name="Goicoechea J."/>
            <person name="Angelova A."/>
            <person name="Jetty R."/>
            <person name="Kudrna D."/>
            <person name="Golser W."/>
            <person name="Rivera L."/>
            <person name="Zhang J."/>
            <person name="Wing R."/>
        </authorList>
    </citation>
    <scope>NUCLEOTIDE SEQUENCE</scope>
</reference>
<dbReference type="PROSITE" id="PS51767">
    <property type="entry name" value="PEPTIDASE_A1"/>
    <property type="match status" value="1"/>
</dbReference>
<evidence type="ECO:0000256" key="7">
    <source>
        <dbReference type="ARBA" id="ARBA00023180"/>
    </source>
</evidence>
<dbReference type="FunFam" id="2.40.70.10:FF:000022">
    <property type="entry name" value="Aspartyl protease AED3"/>
    <property type="match status" value="1"/>
</dbReference>
<dbReference type="EnsemblPlants" id="LPERR07G21820.1">
    <property type="protein sequence ID" value="LPERR07G21820.1"/>
    <property type="gene ID" value="LPERR07G21820"/>
</dbReference>
<evidence type="ECO:0000259" key="10">
    <source>
        <dbReference type="PROSITE" id="PS51767"/>
    </source>
</evidence>
<reference evidence="11 12" key="1">
    <citation type="submission" date="2012-08" db="EMBL/GenBank/DDBJ databases">
        <title>Oryza genome evolution.</title>
        <authorList>
            <person name="Wing R.A."/>
        </authorList>
    </citation>
    <scope>NUCLEOTIDE SEQUENCE</scope>
</reference>
<sequence length="450" mass="46578">MALMTMSIVVAMFLLVASTAASASHPSCPATPPDTGATLQVSHAYGPCSPLGPSASAPSWAGFLADQSARDASRLLYLDSLAAASAKGGGRAYAPIASGRQLLQTPTYVVRARLGTPSQTLLLAVDTSNDAAWIPCAGCAGCPTSSPFNPSASSSYRAVPCGSQQCALAPNPSTCSPNTKSTCGFSLSYADSTLTAALSQDTLAVANDVVKTYTFGCLQRATGTAAPPQGLLGLGRGPLSFLSQTKDMYAATFSYCLPSFKSLNFSGTLRLGKSGQPKKIKTTPLLANPHRSSLYYVNMTAIRVGKKTVSIPSPALAFDAATGAGTVIDSGTMFTRLVAPAYLAVRDEVRRRVGGAVSSLGGFDTCYNTTAVAWPPVTLVFDGMQVTLPEENVVIHSTYGTISCLAMAAAPDGVNAVLNVIASMQQQNHRVLFDVPNGRVGFARERCTSA</sequence>
<evidence type="ECO:0000256" key="6">
    <source>
        <dbReference type="ARBA" id="ARBA00023157"/>
    </source>
</evidence>
<feature type="signal peptide" evidence="9">
    <location>
        <begin position="1"/>
        <end position="23"/>
    </location>
</feature>
<dbReference type="eggNOG" id="KOG1339">
    <property type="taxonomic scope" value="Eukaryota"/>
</dbReference>
<evidence type="ECO:0000256" key="8">
    <source>
        <dbReference type="PIRSR" id="PIRSR601461-1"/>
    </source>
</evidence>
<keyword evidence="5" id="KW-0378">Hydrolase</keyword>
<dbReference type="InterPro" id="IPR021109">
    <property type="entry name" value="Peptidase_aspartic_dom_sf"/>
</dbReference>
<dbReference type="InterPro" id="IPR032799">
    <property type="entry name" value="TAXi_C"/>
</dbReference>
<keyword evidence="4" id="KW-0064">Aspartyl protease</keyword>
<dbReference type="PANTHER" id="PTHR13683">
    <property type="entry name" value="ASPARTYL PROTEASES"/>
    <property type="match status" value="1"/>
</dbReference>
<feature type="active site" evidence="8">
    <location>
        <position position="329"/>
    </location>
</feature>
<protein>
    <recommendedName>
        <fullName evidence="10">Peptidase A1 domain-containing protein</fullName>
    </recommendedName>
</protein>
<organism evidence="11 12">
    <name type="scientific">Leersia perrieri</name>
    <dbReference type="NCBI Taxonomy" id="77586"/>
    <lineage>
        <taxon>Eukaryota</taxon>
        <taxon>Viridiplantae</taxon>
        <taxon>Streptophyta</taxon>
        <taxon>Embryophyta</taxon>
        <taxon>Tracheophyta</taxon>
        <taxon>Spermatophyta</taxon>
        <taxon>Magnoliopsida</taxon>
        <taxon>Liliopsida</taxon>
        <taxon>Poales</taxon>
        <taxon>Poaceae</taxon>
        <taxon>BOP clade</taxon>
        <taxon>Oryzoideae</taxon>
        <taxon>Oryzeae</taxon>
        <taxon>Oryzinae</taxon>
        <taxon>Leersia</taxon>
    </lineage>
</organism>
<evidence type="ECO:0000313" key="12">
    <source>
        <dbReference type="Proteomes" id="UP000032180"/>
    </source>
</evidence>
<dbReference type="InterPro" id="IPR033121">
    <property type="entry name" value="PEPTIDASE_A1"/>
</dbReference>
<dbReference type="InterPro" id="IPR032861">
    <property type="entry name" value="TAXi_N"/>
</dbReference>
<dbReference type="FunFam" id="2.40.70.10:FF:000040">
    <property type="entry name" value="aspartyl protease AED3"/>
    <property type="match status" value="1"/>
</dbReference>
<keyword evidence="12" id="KW-1185">Reference proteome</keyword>
<keyword evidence="6" id="KW-1015">Disulfide bond</keyword>
<evidence type="ECO:0000313" key="11">
    <source>
        <dbReference type="EnsemblPlants" id="LPERR07G21820.1"/>
    </source>
</evidence>
<keyword evidence="7" id="KW-0325">Glycoprotein</keyword>
<feature type="chain" id="PRO_5002349472" description="Peptidase A1 domain-containing protein" evidence="9">
    <location>
        <begin position="24"/>
        <end position="450"/>
    </location>
</feature>
<evidence type="ECO:0000256" key="5">
    <source>
        <dbReference type="ARBA" id="ARBA00022801"/>
    </source>
</evidence>
<feature type="active site" evidence="8">
    <location>
        <position position="126"/>
    </location>
</feature>
<proteinExistence type="inferred from homology"/>
<dbReference type="GO" id="GO:0004190">
    <property type="term" value="F:aspartic-type endopeptidase activity"/>
    <property type="evidence" value="ECO:0007669"/>
    <property type="project" value="UniProtKB-KW"/>
</dbReference>
<dbReference type="STRING" id="77586.A0A0D9X2F7"/>
<name>A0A0D9X2F7_9ORYZ</name>
<evidence type="ECO:0000256" key="2">
    <source>
        <dbReference type="ARBA" id="ARBA00022670"/>
    </source>
</evidence>
<dbReference type="PANTHER" id="PTHR13683:SF798">
    <property type="entry name" value="ASPARTYL PROTEASE AED3-LIKE"/>
    <property type="match status" value="1"/>
</dbReference>
<evidence type="ECO:0000256" key="4">
    <source>
        <dbReference type="ARBA" id="ARBA00022750"/>
    </source>
</evidence>
<dbReference type="InterPro" id="IPR001461">
    <property type="entry name" value="Aspartic_peptidase_A1"/>
</dbReference>